<keyword evidence="3" id="KW-1185">Reference proteome</keyword>
<dbReference type="InterPro" id="IPR025667">
    <property type="entry name" value="SprB_repeat"/>
</dbReference>
<accession>A0ABT7CWJ2</accession>
<feature type="chain" id="PRO_5047452826" evidence="1">
    <location>
        <begin position="24"/>
        <end position="1349"/>
    </location>
</feature>
<sequence length="1349" mass="142796">MIKFVQFSLGLFLFVFTVSVAHAQQLPIEVNVIKFYSNARDEHTFHVTTSLNGSNYAKLQGTDCFAHNGGSNSDKTVVPDGSEGTTLGGVYKIANTFSGTPKTLYIQVEGYEKDKDNSNRCIFNDNGGICGGDCADDSRGYGKWSVNLSTLRPGVWSSQLSFFNNNGGGNAYGMIFKIRYAIPTPQAPVLMMNGSTIPTSAQTCGQQEVQLKANFGTTLANKQGLRYIWEYAVGTPLVWRSVTASSGSSQDSIISFIPTQLVSQAGKTFETNLSIRFRVKAQSTELASSISPTRSYNFSPPPPSVGDPATDIIINPSCPGTLGTGTILVQNITGLNNYLYILKDGVNTTPCSPEEGNCFQGSYSGTMSGSSFTITGIKGGQYTLWLANGGDTLGLCSQTYTIIVPETPVLSFSGASSVDASCYNTSTGSVTVSSSGGREPIVYTIKNGTDIRTQTVNTTDTPFTFTNLPVGSYVVSVSDACNQSPATQTVIIKQPARITVGLTSIAALCNSPGDGKVQTGINVSNGTFDIPVSGRCDYEVRKSGVVVQSAYDITGMATTFTGLVAGNDYTLRVKDHLSADWCSGEEKAFVIDAPPAIPAPAITIGNVACPGGADGALTITGTGGDGKYQYTLKRIADGQTIFQTTDTYISGLSAGSYQLIVTRIHATCSDSYTYPSTIVITQPNPLAITSSKTDITCYGMGDGKITATLSGGTAPYTLYYKRDADASWISLTGLTVNNLDKGNYQLRVVDSHNCETVSSLISIAEPALLQLTTVSRKDIVCLGDNGFIDMTATGGTLPYTFEYSLNNGAWTAFDKNTPLAIGSYQVRVRDARGCVTVHPSNLSITAPASALDFSYTVSDYNGYNISCFGGNNGTLTFAATGGNGASYNGYQYAIDGGTYQSAVLIEGITAGTHTFSVKDGRGCVVTKSVVFTQILDKLNVQLESKQNVICAGDATGSVTVKATGGVGPYSYSLNGGSYQSSPTFSSLPAGSYQISVRDQNGCSISLTESISSLYAPIVANVYTENIRCKSGQDGLISLSVSGGVAPYSYQWSGMSSNSETVSGLSAGTYSVKIVDAVGCSINLSATLSEPVASVSLSTKTTPVCYGQTTGLIVIKASGGTPPYLYSVDNGVSYQSDPSFSTVGVGTYPLVVQDSQGCSVSGTAVVGVRNDQPMVDFIVASSQQALDTLYLEDISLPKPDSVHWDFGAMADWIDTSMFSPAIRFASEGSYAVSMTGYFGGCAYTISRTLVIAPYDPNQNPVPIPDYNIIKKFSVSPNPNDGQFVVSAELIKKQQIMLVITDLLGNEKFRKKWDRTSQLSESISLNVPSGLYIVRIITDNDAREIRLSINH</sequence>
<dbReference type="Pfam" id="PF13573">
    <property type="entry name" value="SprB"/>
    <property type="match status" value="7"/>
</dbReference>
<dbReference type="Gene3D" id="2.40.10.10">
    <property type="entry name" value="Trypsin-like serine proteases"/>
    <property type="match status" value="1"/>
</dbReference>
<dbReference type="InterPro" id="IPR026444">
    <property type="entry name" value="Secre_tail"/>
</dbReference>
<dbReference type="InterPro" id="IPR035986">
    <property type="entry name" value="PKD_dom_sf"/>
</dbReference>
<feature type="signal peptide" evidence="1">
    <location>
        <begin position="1"/>
        <end position="23"/>
    </location>
</feature>
<evidence type="ECO:0000313" key="3">
    <source>
        <dbReference type="Proteomes" id="UP001228581"/>
    </source>
</evidence>
<dbReference type="InterPro" id="IPR043504">
    <property type="entry name" value="Peptidase_S1_PA_chymotrypsin"/>
</dbReference>
<dbReference type="RefSeq" id="WP_314004352.1">
    <property type="nucleotide sequence ID" value="NZ_JASJOT010000041.1"/>
</dbReference>
<proteinExistence type="predicted"/>
<dbReference type="Proteomes" id="UP001228581">
    <property type="component" value="Unassembled WGS sequence"/>
</dbReference>
<gene>
    <name evidence="2" type="ORF">QNI19_34660</name>
</gene>
<evidence type="ECO:0000313" key="2">
    <source>
        <dbReference type="EMBL" id="MDJ1498136.1"/>
    </source>
</evidence>
<name>A0ABT7CWJ2_9BACT</name>
<dbReference type="SUPFAM" id="SSF49299">
    <property type="entry name" value="PKD domain"/>
    <property type="match status" value="1"/>
</dbReference>
<dbReference type="Gene3D" id="2.60.40.740">
    <property type="match status" value="1"/>
</dbReference>
<protein>
    <submittedName>
        <fullName evidence="2">T9SS type A sorting domain-containing protein</fullName>
    </submittedName>
</protein>
<dbReference type="EMBL" id="JASJOT010000041">
    <property type="protein sequence ID" value="MDJ1498136.1"/>
    <property type="molecule type" value="Genomic_DNA"/>
</dbReference>
<reference evidence="2 3" key="1">
    <citation type="submission" date="2023-05" db="EMBL/GenBank/DDBJ databases">
        <authorList>
            <person name="Zhang X."/>
        </authorList>
    </citation>
    <scope>NUCLEOTIDE SEQUENCE [LARGE SCALE GENOMIC DNA]</scope>
    <source>
        <strain evidence="2 3">DM2B3-1</strain>
    </source>
</reference>
<keyword evidence="1" id="KW-0732">Signal</keyword>
<organism evidence="2 3">
    <name type="scientific">Xanthocytophaga flava</name>
    <dbReference type="NCBI Taxonomy" id="3048013"/>
    <lineage>
        <taxon>Bacteria</taxon>
        <taxon>Pseudomonadati</taxon>
        <taxon>Bacteroidota</taxon>
        <taxon>Cytophagia</taxon>
        <taxon>Cytophagales</taxon>
        <taxon>Rhodocytophagaceae</taxon>
        <taxon>Xanthocytophaga</taxon>
    </lineage>
</organism>
<evidence type="ECO:0000256" key="1">
    <source>
        <dbReference type="SAM" id="SignalP"/>
    </source>
</evidence>
<dbReference type="NCBIfam" id="TIGR04183">
    <property type="entry name" value="Por_Secre_tail"/>
    <property type="match status" value="1"/>
</dbReference>
<comment type="caution">
    <text evidence="2">The sequence shown here is derived from an EMBL/GenBank/DDBJ whole genome shotgun (WGS) entry which is preliminary data.</text>
</comment>